<dbReference type="GO" id="GO:0016791">
    <property type="term" value="F:phosphatase activity"/>
    <property type="evidence" value="ECO:0007669"/>
    <property type="project" value="TreeGrafter"/>
</dbReference>
<dbReference type="SMART" id="SM00304">
    <property type="entry name" value="HAMP"/>
    <property type="match status" value="1"/>
</dbReference>
<dbReference type="Gene3D" id="3.30.450.20">
    <property type="entry name" value="PAS domain"/>
    <property type="match status" value="2"/>
</dbReference>
<dbReference type="SUPFAM" id="SSF158472">
    <property type="entry name" value="HAMP domain-like"/>
    <property type="match status" value="1"/>
</dbReference>
<dbReference type="InterPro" id="IPR001932">
    <property type="entry name" value="PPM-type_phosphatase-like_dom"/>
</dbReference>
<dbReference type="Pfam" id="PF00672">
    <property type="entry name" value="HAMP"/>
    <property type="match status" value="1"/>
</dbReference>
<gene>
    <name evidence="4" type="ORF">SAMN02745119_01667</name>
</gene>
<keyword evidence="2" id="KW-0812">Transmembrane</keyword>
<evidence type="ECO:0000259" key="3">
    <source>
        <dbReference type="PROSITE" id="PS50885"/>
    </source>
</evidence>
<dbReference type="RefSeq" id="WP_078789964.1">
    <property type="nucleotide sequence ID" value="NZ_FUWR01000007.1"/>
</dbReference>
<dbReference type="STRING" id="115783.SAMN02745119_01667"/>
<keyword evidence="2" id="KW-1133">Transmembrane helix</keyword>
<dbReference type="CDD" id="cd12912">
    <property type="entry name" value="PDC2_MCP_like"/>
    <property type="match status" value="1"/>
</dbReference>
<dbReference type="SUPFAM" id="SSF81606">
    <property type="entry name" value="PP2C-like"/>
    <property type="match status" value="1"/>
</dbReference>
<dbReference type="Gene3D" id="6.10.340.10">
    <property type="match status" value="1"/>
</dbReference>
<dbReference type="SMART" id="SM00331">
    <property type="entry name" value="PP2C_SIG"/>
    <property type="match status" value="1"/>
</dbReference>
<dbReference type="Proteomes" id="UP000190102">
    <property type="component" value="Unassembled WGS sequence"/>
</dbReference>
<evidence type="ECO:0000256" key="2">
    <source>
        <dbReference type="SAM" id="Phobius"/>
    </source>
</evidence>
<keyword evidence="2" id="KW-0472">Membrane</keyword>
<dbReference type="EMBL" id="FUWR01000007">
    <property type="protein sequence ID" value="SJZ79627.1"/>
    <property type="molecule type" value="Genomic_DNA"/>
</dbReference>
<dbReference type="PROSITE" id="PS50885">
    <property type="entry name" value="HAMP"/>
    <property type="match status" value="1"/>
</dbReference>
<sequence length="644" mass="71299">MLARTSIATRLVLVITLCSALIFAVNLGYNYHRSRVMLEQELESNARNLAGSLVHRVETELVAVAKIVQGMARELETSRHSAQELNSLLKTTLEQNPELFGTTVAFEPFAFNASTRLYAPYYYRHKGKIASSRLETAYRQLPYLYWDWYQIPRELGRMEWSEPYFDEGAGNILMTTCSVPFYGADNGRKQLKGIVTADISLESLTQLVSSVKILKTGYAALLSRNGMVLAHPLKDAVMNETFFSIAEERQDPAMRELGRKMIKGESGFILYKSIVGVRSWMYYAPIRSTGWTLAVVFPEKELLENVTRLSMTMALMGLVGILLLTGAVVSIARSITKPLRSLAAATDQIAAGNFDVELPVVRSQDEVGLLSHDFQVMQGSLKEYIKNLTETTAAKERIQSELKVATDIQASLLPRLFPAFPDRPEFDIFASMDPAKEVGGDFYDFFFIDLTHLCFLIADVSGKGVPAALYMMVAKTLLKSEGQRLGEPSRILSCVNTILAEDNDSCMFATVFCGILHTETGEIQFANAGHNPPLIMDGAGVRYLAPKAGFVLGPMEGTTYATERLVMQPGDTLFLYTDGVTEACNHADELYGEPRLLDLLQKTPREDLVALVHTIRVDVVTHAAGAPQSDDVTMVAITWRGAES</sequence>
<reference evidence="5" key="1">
    <citation type="submission" date="2017-02" db="EMBL/GenBank/DDBJ databases">
        <authorList>
            <person name="Varghese N."/>
            <person name="Submissions S."/>
        </authorList>
    </citation>
    <scope>NUCLEOTIDE SEQUENCE [LARGE SCALE GENOMIC DNA]</scope>
    <source>
        <strain evidence="5">ATCC BAA-34</strain>
    </source>
</reference>
<feature type="transmembrane region" description="Helical" evidence="2">
    <location>
        <begin position="309"/>
        <end position="332"/>
    </location>
</feature>
<evidence type="ECO:0000256" key="1">
    <source>
        <dbReference type="ARBA" id="ARBA00022801"/>
    </source>
</evidence>
<dbReference type="PANTHER" id="PTHR43156">
    <property type="entry name" value="STAGE II SPORULATION PROTEIN E-RELATED"/>
    <property type="match status" value="1"/>
</dbReference>
<feature type="domain" description="HAMP" evidence="3">
    <location>
        <begin position="333"/>
        <end position="386"/>
    </location>
</feature>
<dbReference type="Pfam" id="PF07228">
    <property type="entry name" value="SpoIIE"/>
    <property type="match status" value="1"/>
</dbReference>
<dbReference type="GO" id="GO:0007165">
    <property type="term" value="P:signal transduction"/>
    <property type="evidence" value="ECO:0007669"/>
    <property type="project" value="InterPro"/>
</dbReference>
<dbReference type="InterPro" id="IPR052016">
    <property type="entry name" value="Bact_Sigma-Reg"/>
</dbReference>
<dbReference type="GO" id="GO:0016020">
    <property type="term" value="C:membrane"/>
    <property type="evidence" value="ECO:0007669"/>
    <property type="project" value="InterPro"/>
</dbReference>
<keyword evidence="1" id="KW-0378">Hydrolase</keyword>
<accession>A0A1T4NKS5</accession>
<evidence type="ECO:0000313" key="4">
    <source>
        <dbReference type="EMBL" id="SJZ79627.1"/>
    </source>
</evidence>
<dbReference type="OrthoDB" id="9802500at2"/>
<dbReference type="InterPro" id="IPR036457">
    <property type="entry name" value="PPM-type-like_dom_sf"/>
</dbReference>
<dbReference type="InterPro" id="IPR029151">
    <property type="entry name" value="Sensor-like_sf"/>
</dbReference>
<dbReference type="InterPro" id="IPR003660">
    <property type="entry name" value="HAMP_dom"/>
</dbReference>
<organism evidence="4 5">
    <name type="scientific">Trichlorobacter thiogenes</name>
    <dbReference type="NCBI Taxonomy" id="115783"/>
    <lineage>
        <taxon>Bacteria</taxon>
        <taxon>Pseudomonadati</taxon>
        <taxon>Thermodesulfobacteriota</taxon>
        <taxon>Desulfuromonadia</taxon>
        <taxon>Geobacterales</taxon>
        <taxon>Geobacteraceae</taxon>
        <taxon>Trichlorobacter</taxon>
    </lineage>
</organism>
<evidence type="ECO:0000313" key="5">
    <source>
        <dbReference type="Proteomes" id="UP000190102"/>
    </source>
</evidence>
<dbReference type="SUPFAM" id="SSF103190">
    <property type="entry name" value="Sensory domain-like"/>
    <property type="match status" value="1"/>
</dbReference>
<protein>
    <submittedName>
        <fullName evidence="4">Serine phosphatase</fullName>
    </submittedName>
</protein>
<feature type="transmembrane region" description="Helical" evidence="2">
    <location>
        <begin position="6"/>
        <end position="29"/>
    </location>
</feature>
<dbReference type="PANTHER" id="PTHR43156:SF2">
    <property type="entry name" value="STAGE II SPORULATION PROTEIN E"/>
    <property type="match status" value="1"/>
</dbReference>
<dbReference type="CDD" id="cd06225">
    <property type="entry name" value="HAMP"/>
    <property type="match status" value="1"/>
</dbReference>
<name>A0A1T4NKS5_9BACT</name>
<dbReference type="CDD" id="cd12913">
    <property type="entry name" value="PDC1_MCP_like"/>
    <property type="match status" value="1"/>
</dbReference>
<keyword evidence="5" id="KW-1185">Reference proteome</keyword>
<dbReference type="Pfam" id="PF22673">
    <property type="entry name" value="MCP-like_PDC_1"/>
    <property type="match status" value="1"/>
</dbReference>
<dbReference type="Gene3D" id="3.60.40.10">
    <property type="entry name" value="PPM-type phosphatase domain"/>
    <property type="match status" value="1"/>
</dbReference>
<proteinExistence type="predicted"/>
<dbReference type="AlphaFoldDB" id="A0A1T4NKS5"/>